<evidence type="ECO:0000313" key="1">
    <source>
        <dbReference type="EMBL" id="KKO20380.1"/>
    </source>
</evidence>
<name>A0A0M2UXT2_9BACT</name>
<dbReference type="EMBL" id="LAQJ01000109">
    <property type="protein sequence ID" value="KKO20380.1"/>
    <property type="molecule type" value="Genomic_DNA"/>
</dbReference>
<evidence type="ECO:0000313" key="2">
    <source>
        <dbReference type="Proteomes" id="UP000034954"/>
    </source>
</evidence>
<protein>
    <recommendedName>
        <fullName evidence="3">Methyltransferase</fullName>
    </recommendedName>
</protein>
<sequence length="67" mass="8055">MKNSLKNFYDNLYKDKTKEGYKQEYTLRSKDFLHKYILFFLDPSKNTRHEIVKKTLPTGQSYLDIGC</sequence>
<keyword evidence="2" id="KW-1185">Reference proteome</keyword>
<gene>
    <name evidence="1" type="ORF">BROFUL_00901</name>
</gene>
<dbReference type="AlphaFoldDB" id="A0A0M2UXT2"/>
<proteinExistence type="predicted"/>
<dbReference type="Proteomes" id="UP000034954">
    <property type="component" value="Unassembled WGS sequence"/>
</dbReference>
<reference evidence="1 2" key="1">
    <citation type="journal article" date="2013" name="BMC Microbiol.">
        <title>Identification of the type II cytochrome c maturation pathway in anammox bacteria by comparative genomics.</title>
        <authorList>
            <person name="Ferousi C."/>
            <person name="Speth D.R."/>
            <person name="Reimann J."/>
            <person name="Op den Camp H.J."/>
            <person name="Allen J.W."/>
            <person name="Keltjens J.T."/>
            <person name="Jetten M.S."/>
        </authorList>
    </citation>
    <scope>NUCLEOTIDE SEQUENCE [LARGE SCALE GENOMIC DNA]</scope>
    <source>
        <strain evidence="1">RU1</strain>
    </source>
</reference>
<accession>A0A0M2UXT2</accession>
<organism evidence="1 2">
    <name type="scientific">Candidatus Brocadia fulgida</name>
    <dbReference type="NCBI Taxonomy" id="380242"/>
    <lineage>
        <taxon>Bacteria</taxon>
        <taxon>Pseudomonadati</taxon>
        <taxon>Planctomycetota</taxon>
        <taxon>Candidatus Brocadiia</taxon>
        <taxon>Candidatus Brocadiales</taxon>
        <taxon>Candidatus Brocadiaceae</taxon>
        <taxon>Candidatus Brocadia</taxon>
    </lineage>
</organism>
<comment type="caution">
    <text evidence="1">The sequence shown here is derived from an EMBL/GenBank/DDBJ whole genome shotgun (WGS) entry which is preliminary data.</text>
</comment>
<evidence type="ECO:0008006" key="3">
    <source>
        <dbReference type="Google" id="ProtNLM"/>
    </source>
</evidence>